<evidence type="ECO:0000256" key="7">
    <source>
        <dbReference type="SAM" id="MobiDB-lite"/>
    </source>
</evidence>
<comment type="subunit">
    <text evidence="2 6">Heterotrimer of A, B and C subunits.</text>
</comment>
<comment type="function">
    <text evidence="3 6">Allows the formation of correctly charged Asn-tRNA(Asn) or Gln-tRNA(Gln) through the transamidation of misacylated Asp-tRNA(Asn) or Glu-tRNA(Gln) in organisms which lack either or both of asparaginyl-tRNA or glutaminyl-tRNA synthetases. The reaction takes place in the presence of glutamine and ATP through an activated phospho-Asp-tRNA(Asn) or phospho-Glu-tRNA(Gln).</text>
</comment>
<dbReference type="PANTHER" id="PTHR15004">
    <property type="entry name" value="GLUTAMYL-TRNA(GLN) AMIDOTRANSFERASE SUBUNIT C, MITOCHONDRIAL"/>
    <property type="match status" value="1"/>
</dbReference>
<accession>A0A9D1RFD0</accession>
<evidence type="ECO:0000256" key="5">
    <source>
        <dbReference type="ARBA" id="ARBA00047913"/>
    </source>
</evidence>
<comment type="catalytic activity">
    <reaction evidence="4 6">
        <text>L-aspartyl-tRNA(Asn) + L-glutamine + ATP + H2O = L-asparaginyl-tRNA(Asn) + L-glutamate + ADP + phosphate + 2 H(+)</text>
        <dbReference type="Rhea" id="RHEA:14513"/>
        <dbReference type="Rhea" id="RHEA-COMP:9674"/>
        <dbReference type="Rhea" id="RHEA-COMP:9677"/>
        <dbReference type="ChEBI" id="CHEBI:15377"/>
        <dbReference type="ChEBI" id="CHEBI:15378"/>
        <dbReference type="ChEBI" id="CHEBI:29985"/>
        <dbReference type="ChEBI" id="CHEBI:30616"/>
        <dbReference type="ChEBI" id="CHEBI:43474"/>
        <dbReference type="ChEBI" id="CHEBI:58359"/>
        <dbReference type="ChEBI" id="CHEBI:78515"/>
        <dbReference type="ChEBI" id="CHEBI:78516"/>
        <dbReference type="ChEBI" id="CHEBI:456216"/>
    </reaction>
</comment>
<protein>
    <recommendedName>
        <fullName evidence="6">Aspartyl/glutamyl-tRNA(Asn/Gln) amidotransferase subunit C</fullName>
        <shortName evidence="6">Asp/Glu-ADT subunit C</shortName>
        <ecNumber evidence="6">6.3.5.-</ecNumber>
    </recommendedName>
</protein>
<dbReference type="GO" id="GO:0006412">
    <property type="term" value="P:translation"/>
    <property type="evidence" value="ECO:0007669"/>
    <property type="project" value="UniProtKB-UniRule"/>
</dbReference>
<dbReference type="Proteomes" id="UP000824205">
    <property type="component" value="Unassembled WGS sequence"/>
</dbReference>
<organism evidence="8 9">
    <name type="scientific">Candidatus Eubacterium faecipullorum</name>
    <dbReference type="NCBI Taxonomy" id="2838571"/>
    <lineage>
        <taxon>Bacteria</taxon>
        <taxon>Bacillati</taxon>
        <taxon>Bacillota</taxon>
        <taxon>Clostridia</taxon>
        <taxon>Eubacteriales</taxon>
        <taxon>Eubacteriaceae</taxon>
        <taxon>Eubacterium</taxon>
    </lineage>
</organism>
<dbReference type="EC" id="6.3.5.-" evidence="6"/>
<evidence type="ECO:0000313" key="9">
    <source>
        <dbReference type="Proteomes" id="UP000824205"/>
    </source>
</evidence>
<reference evidence="8" key="2">
    <citation type="submission" date="2021-04" db="EMBL/GenBank/DDBJ databases">
        <authorList>
            <person name="Gilroy R."/>
        </authorList>
    </citation>
    <scope>NUCLEOTIDE SEQUENCE</scope>
    <source>
        <strain evidence="8">421</strain>
    </source>
</reference>
<feature type="compositionally biased region" description="Polar residues" evidence="7">
    <location>
        <begin position="71"/>
        <end position="82"/>
    </location>
</feature>
<dbReference type="NCBIfam" id="TIGR00135">
    <property type="entry name" value="gatC"/>
    <property type="match status" value="1"/>
</dbReference>
<comment type="similarity">
    <text evidence="1 6">Belongs to the GatC family.</text>
</comment>
<name>A0A9D1RFD0_9FIRM</name>
<dbReference type="Pfam" id="PF02686">
    <property type="entry name" value="GatC"/>
    <property type="match status" value="1"/>
</dbReference>
<evidence type="ECO:0000256" key="3">
    <source>
        <dbReference type="ARBA" id="ARBA00024799"/>
    </source>
</evidence>
<dbReference type="GO" id="GO:0050567">
    <property type="term" value="F:glutaminyl-tRNA synthase (glutamine-hydrolyzing) activity"/>
    <property type="evidence" value="ECO:0007669"/>
    <property type="project" value="UniProtKB-UniRule"/>
</dbReference>
<reference evidence="8" key="1">
    <citation type="journal article" date="2021" name="PeerJ">
        <title>Extensive microbial diversity within the chicken gut microbiome revealed by metagenomics and culture.</title>
        <authorList>
            <person name="Gilroy R."/>
            <person name="Ravi A."/>
            <person name="Getino M."/>
            <person name="Pursley I."/>
            <person name="Horton D.L."/>
            <person name="Alikhan N.F."/>
            <person name="Baker D."/>
            <person name="Gharbi K."/>
            <person name="Hall N."/>
            <person name="Watson M."/>
            <person name="Adriaenssens E.M."/>
            <person name="Foster-Nyarko E."/>
            <person name="Jarju S."/>
            <person name="Secka A."/>
            <person name="Antonio M."/>
            <person name="Oren A."/>
            <person name="Chaudhuri R.R."/>
            <person name="La Ragione R."/>
            <person name="Hildebrand F."/>
            <person name="Pallen M.J."/>
        </authorList>
    </citation>
    <scope>NUCLEOTIDE SEQUENCE</scope>
    <source>
        <strain evidence="8">421</strain>
    </source>
</reference>
<dbReference type="InterPro" id="IPR003837">
    <property type="entry name" value="GatC"/>
</dbReference>
<proteinExistence type="inferred from homology"/>
<keyword evidence="6" id="KW-0436">Ligase</keyword>
<comment type="caution">
    <text evidence="8">The sequence shown here is derived from an EMBL/GenBank/DDBJ whole genome shotgun (WGS) entry which is preliminary data.</text>
</comment>
<dbReference type="AlphaFoldDB" id="A0A9D1RFD0"/>
<evidence type="ECO:0000256" key="2">
    <source>
        <dbReference type="ARBA" id="ARBA00011123"/>
    </source>
</evidence>
<dbReference type="GO" id="GO:0070681">
    <property type="term" value="P:glutaminyl-tRNAGln biosynthesis via transamidation"/>
    <property type="evidence" value="ECO:0007669"/>
    <property type="project" value="TreeGrafter"/>
</dbReference>
<dbReference type="GO" id="GO:0006450">
    <property type="term" value="P:regulation of translational fidelity"/>
    <property type="evidence" value="ECO:0007669"/>
    <property type="project" value="InterPro"/>
</dbReference>
<keyword evidence="6" id="KW-0067">ATP-binding</keyword>
<keyword evidence="6" id="KW-0648">Protein biosynthesis</keyword>
<comment type="catalytic activity">
    <reaction evidence="5 6">
        <text>L-glutamyl-tRNA(Gln) + L-glutamine + ATP + H2O = L-glutaminyl-tRNA(Gln) + L-glutamate + ADP + phosphate + H(+)</text>
        <dbReference type="Rhea" id="RHEA:17521"/>
        <dbReference type="Rhea" id="RHEA-COMP:9681"/>
        <dbReference type="Rhea" id="RHEA-COMP:9684"/>
        <dbReference type="ChEBI" id="CHEBI:15377"/>
        <dbReference type="ChEBI" id="CHEBI:15378"/>
        <dbReference type="ChEBI" id="CHEBI:29985"/>
        <dbReference type="ChEBI" id="CHEBI:30616"/>
        <dbReference type="ChEBI" id="CHEBI:43474"/>
        <dbReference type="ChEBI" id="CHEBI:58359"/>
        <dbReference type="ChEBI" id="CHEBI:78520"/>
        <dbReference type="ChEBI" id="CHEBI:78521"/>
        <dbReference type="ChEBI" id="CHEBI:456216"/>
    </reaction>
</comment>
<dbReference type="InterPro" id="IPR036113">
    <property type="entry name" value="Asp/Glu-ADT_sf_sub_c"/>
</dbReference>
<dbReference type="SUPFAM" id="SSF141000">
    <property type="entry name" value="Glu-tRNAGln amidotransferase C subunit"/>
    <property type="match status" value="1"/>
</dbReference>
<evidence type="ECO:0000256" key="1">
    <source>
        <dbReference type="ARBA" id="ARBA00010757"/>
    </source>
</evidence>
<dbReference type="HAMAP" id="MF_00122">
    <property type="entry name" value="GatC"/>
    <property type="match status" value="1"/>
</dbReference>
<dbReference type="Gene3D" id="1.10.20.60">
    <property type="entry name" value="Glu-tRNAGln amidotransferase C subunit, N-terminal domain"/>
    <property type="match status" value="1"/>
</dbReference>
<dbReference type="GO" id="GO:0005524">
    <property type="term" value="F:ATP binding"/>
    <property type="evidence" value="ECO:0007669"/>
    <property type="project" value="UniProtKB-KW"/>
</dbReference>
<evidence type="ECO:0000313" key="8">
    <source>
        <dbReference type="EMBL" id="HIW85571.1"/>
    </source>
</evidence>
<sequence length="96" mass="10619">MQITPDLIQYLESLARITLSEEEEKKVGAELQDILSYIDMLNELDTSSVEAMSHSFPITNVFREDEVKPSMSPQEITANAPESSGGAFVVPKTVTE</sequence>
<dbReference type="PANTHER" id="PTHR15004:SF0">
    <property type="entry name" value="GLUTAMYL-TRNA(GLN) AMIDOTRANSFERASE SUBUNIT C, MITOCHONDRIAL"/>
    <property type="match status" value="1"/>
</dbReference>
<feature type="region of interest" description="Disordered" evidence="7">
    <location>
        <begin position="70"/>
        <end position="96"/>
    </location>
</feature>
<dbReference type="EMBL" id="DXGE01000015">
    <property type="protein sequence ID" value="HIW85571.1"/>
    <property type="molecule type" value="Genomic_DNA"/>
</dbReference>
<gene>
    <name evidence="6 8" type="primary">gatC</name>
    <name evidence="8" type="ORF">IAA48_03660</name>
</gene>
<evidence type="ECO:0000256" key="4">
    <source>
        <dbReference type="ARBA" id="ARBA00047380"/>
    </source>
</evidence>
<evidence type="ECO:0000256" key="6">
    <source>
        <dbReference type="HAMAP-Rule" id="MF_00122"/>
    </source>
</evidence>
<keyword evidence="6" id="KW-0547">Nucleotide-binding</keyword>